<dbReference type="Proteomes" id="UP000265020">
    <property type="component" value="Unassembled WGS sequence"/>
</dbReference>
<evidence type="ECO:0000313" key="6">
    <source>
        <dbReference type="Ensembl" id="ENSCVAP00000012626.1"/>
    </source>
</evidence>
<proteinExistence type="predicted"/>
<sequence length="243" mass="27301">SETLSNKYSCSICLDLLKDPVTIPCGHSYCMICIKTHWDEEERKKMYSCPQCRESFKKRPVLKKSTILAALVEDLKKTGLQTDLADHHFAGPGDVPCDVCTGIKLKAVKFCLSCPASYCENHLQPHYDAPPLQKHKLVDPSMKLEDSICSHDQDCMCCLCISDEHKGHKNNPSVAEITVYMCACVSWGGGGLFLPKLDQEHMSLRRHLFDCIFYLNKPSGGQIKVIFKGCVTEIEKISVRNEN</sequence>
<keyword evidence="1" id="KW-0479">Metal-binding</keyword>
<dbReference type="Ensembl" id="ENSCVAT00000030409.1">
    <property type="protein sequence ID" value="ENSCVAP00000012626.1"/>
    <property type="gene ID" value="ENSCVAG00000015053.1"/>
</dbReference>
<dbReference type="PANTHER" id="PTHR25465:SF5">
    <property type="entry name" value="E3 UBIQUITIN_ISG15 LIGASE TRIM25-RELATED"/>
    <property type="match status" value="1"/>
</dbReference>
<dbReference type="GO" id="GO:0008270">
    <property type="term" value="F:zinc ion binding"/>
    <property type="evidence" value="ECO:0007669"/>
    <property type="project" value="UniProtKB-KW"/>
</dbReference>
<evidence type="ECO:0000256" key="1">
    <source>
        <dbReference type="ARBA" id="ARBA00022723"/>
    </source>
</evidence>
<dbReference type="InterPro" id="IPR017907">
    <property type="entry name" value="Znf_RING_CS"/>
</dbReference>
<name>A0A3Q2D2A9_CYPVA</name>
<evidence type="ECO:0000256" key="4">
    <source>
        <dbReference type="PROSITE-ProRule" id="PRU00175"/>
    </source>
</evidence>
<dbReference type="SUPFAM" id="SSF57850">
    <property type="entry name" value="RING/U-box"/>
    <property type="match status" value="1"/>
</dbReference>
<evidence type="ECO:0000256" key="2">
    <source>
        <dbReference type="ARBA" id="ARBA00022771"/>
    </source>
</evidence>
<dbReference type="SMART" id="SM00184">
    <property type="entry name" value="RING"/>
    <property type="match status" value="1"/>
</dbReference>
<feature type="domain" description="RING-type" evidence="5">
    <location>
        <begin position="10"/>
        <end position="53"/>
    </location>
</feature>
<keyword evidence="3" id="KW-0862">Zinc</keyword>
<dbReference type="Gene3D" id="3.30.40.10">
    <property type="entry name" value="Zinc/RING finger domain, C3HC4 (zinc finger)"/>
    <property type="match status" value="1"/>
</dbReference>
<dbReference type="GeneTree" id="ENSGT01150000286922"/>
<dbReference type="InterPro" id="IPR013083">
    <property type="entry name" value="Znf_RING/FYVE/PHD"/>
</dbReference>
<evidence type="ECO:0000313" key="7">
    <source>
        <dbReference type="Proteomes" id="UP000265020"/>
    </source>
</evidence>
<dbReference type="OMA" id="KLEDSIC"/>
<dbReference type="PANTHER" id="PTHR25465">
    <property type="entry name" value="B-BOX DOMAIN CONTAINING"/>
    <property type="match status" value="1"/>
</dbReference>
<reference evidence="6" key="2">
    <citation type="submission" date="2025-09" db="UniProtKB">
        <authorList>
            <consortium name="Ensembl"/>
        </authorList>
    </citation>
    <scope>IDENTIFICATION</scope>
</reference>
<evidence type="ECO:0000256" key="3">
    <source>
        <dbReference type="ARBA" id="ARBA00022833"/>
    </source>
</evidence>
<dbReference type="Pfam" id="PF15227">
    <property type="entry name" value="zf-C3HC4_4"/>
    <property type="match status" value="1"/>
</dbReference>
<keyword evidence="7" id="KW-1185">Reference proteome</keyword>
<dbReference type="InterPro" id="IPR001841">
    <property type="entry name" value="Znf_RING"/>
</dbReference>
<keyword evidence="2 4" id="KW-0863">Zinc-finger</keyword>
<dbReference type="PROSITE" id="PS50089">
    <property type="entry name" value="ZF_RING_2"/>
    <property type="match status" value="1"/>
</dbReference>
<protein>
    <recommendedName>
        <fullName evidence="5">RING-type domain-containing protein</fullName>
    </recommendedName>
</protein>
<dbReference type="Gene3D" id="4.10.830.40">
    <property type="match status" value="1"/>
</dbReference>
<reference evidence="6" key="1">
    <citation type="submission" date="2025-08" db="UniProtKB">
        <authorList>
            <consortium name="Ensembl"/>
        </authorList>
    </citation>
    <scope>IDENTIFICATION</scope>
</reference>
<evidence type="ECO:0000259" key="5">
    <source>
        <dbReference type="PROSITE" id="PS50089"/>
    </source>
</evidence>
<dbReference type="InterPro" id="IPR051051">
    <property type="entry name" value="E3_ubiq-ligase_TRIM/RNF"/>
</dbReference>
<accession>A0A3Q2D2A9</accession>
<organism evidence="6 7">
    <name type="scientific">Cyprinodon variegatus</name>
    <name type="common">Sheepshead minnow</name>
    <dbReference type="NCBI Taxonomy" id="28743"/>
    <lineage>
        <taxon>Eukaryota</taxon>
        <taxon>Metazoa</taxon>
        <taxon>Chordata</taxon>
        <taxon>Craniata</taxon>
        <taxon>Vertebrata</taxon>
        <taxon>Euteleostomi</taxon>
        <taxon>Actinopterygii</taxon>
        <taxon>Neopterygii</taxon>
        <taxon>Teleostei</taxon>
        <taxon>Neoteleostei</taxon>
        <taxon>Acanthomorphata</taxon>
        <taxon>Ovalentaria</taxon>
        <taxon>Atherinomorphae</taxon>
        <taxon>Cyprinodontiformes</taxon>
        <taxon>Cyprinodontidae</taxon>
        <taxon>Cyprinodon</taxon>
    </lineage>
</organism>
<dbReference type="PROSITE" id="PS00518">
    <property type="entry name" value="ZF_RING_1"/>
    <property type="match status" value="1"/>
</dbReference>
<dbReference type="AlphaFoldDB" id="A0A3Q2D2A9"/>